<feature type="compositionally biased region" description="Polar residues" evidence="2">
    <location>
        <begin position="216"/>
        <end position="228"/>
    </location>
</feature>
<feature type="compositionally biased region" description="Polar residues" evidence="2">
    <location>
        <begin position="244"/>
        <end position="259"/>
    </location>
</feature>
<feature type="compositionally biased region" description="Basic and acidic residues" evidence="2">
    <location>
        <begin position="558"/>
        <end position="592"/>
    </location>
</feature>
<feature type="compositionally biased region" description="Basic and acidic residues" evidence="2">
    <location>
        <begin position="625"/>
        <end position="634"/>
    </location>
</feature>
<sequence length="644" mass="75767">MSSVKLLLKYSTEVLDTYNSFTHGVEEHVESWLTKNKVTDENTRVFVIEVFSGCVRHQSIVKVVVDAYYAKDGKNCLRTDKNLYTVLCYLALFRLDELGVGYFRKLVANQDVNKMFKYLRFFLNEENIKTWMADEWCKLYDHTYVETTLVSTLLSWLPELHDVVLLKLEEKISSRQVPERTRKPNTDIKPFKLTRPRPRSIPIPEKIPKLKPSKPVPQTTYTTPSVNTKLEEVRSKNRKKAESNLHTANSSQFQCANPQKSDKTQRKMYEIQVEKESKLKFDSGKANPAPSFIHDNIPIKLNAAAIMREGRLYQKREKDEVKRLLELEKGGRDASDFYKWQENMKKKDMDEQLADIERRRLEGLLSYEDAIMARQNLIKENQSKVAEIKEETREMIKEYLENKFKQEQDMRRLIEATMQGHENTKEARKRLQAYKQKLVQEVNKESQEIMKRALEEAEEEMRQKVALIAKIRAIESVPVIRFKYVDLTETSGAGLLNEMSITELRERLSLLKTAEEEELEKKRDDILRSKVEKDEMLMKTLAKISKCREEQENQAMMRQHEKRNAAKPEVNDPKVDELRQKLEQRRAERESITRQSSTTNKRRTLQQQGVLRQEKAQLENMKWTGLEKRHEKTARLKSRGLLTQ</sequence>
<name>A0A7D9D7Z8_PARCT</name>
<evidence type="ECO:0000256" key="1">
    <source>
        <dbReference type="SAM" id="Coils"/>
    </source>
</evidence>
<evidence type="ECO:0000313" key="3">
    <source>
        <dbReference type="EMBL" id="CAB3977127.1"/>
    </source>
</evidence>
<keyword evidence="1" id="KW-0175">Coiled coil</keyword>
<dbReference type="Proteomes" id="UP001152795">
    <property type="component" value="Unassembled WGS sequence"/>
</dbReference>
<comment type="caution">
    <text evidence="3">The sequence shown here is derived from an EMBL/GenBank/DDBJ whole genome shotgun (WGS) entry which is preliminary data.</text>
</comment>
<feature type="region of interest" description="Disordered" evidence="2">
    <location>
        <begin position="551"/>
        <end position="644"/>
    </location>
</feature>
<dbReference type="PANTHER" id="PTHR34649">
    <property type="entry name" value="CILIA- AND FLAGELLA-ASSOCIATED PROTEIN 99"/>
    <property type="match status" value="1"/>
</dbReference>
<dbReference type="OrthoDB" id="10262255at2759"/>
<proteinExistence type="predicted"/>
<feature type="compositionally biased region" description="Basic and acidic residues" evidence="2">
    <location>
        <begin position="229"/>
        <end position="243"/>
    </location>
</feature>
<evidence type="ECO:0000256" key="2">
    <source>
        <dbReference type="SAM" id="MobiDB-lite"/>
    </source>
</evidence>
<feature type="compositionally biased region" description="Polar residues" evidence="2">
    <location>
        <begin position="593"/>
        <end position="610"/>
    </location>
</feature>
<feature type="coiled-coil region" evidence="1">
    <location>
        <begin position="374"/>
        <end position="474"/>
    </location>
</feature>
<protein>
    <submittedName>
        <fullName evidence="3">Uncharacterized protein</fullName>
    </submittedName>
</protein>
<dbReference type="PANTHER" id="PTHR34649:SF1">
    <property type="entry name" value="CILIA- AND FLAGELLA-ASSOCIATED PROTEIN 99"/>
    <property type="match status" value="1"/>
</dbReference>
<organism evidence="3 4">
    <name type="scientific">Paramuricea clavata</name>
    <name type="common">Red gorgonian</name>
    <name type="synonym">Violescent sea-whip</name>
    <dbReference type="NCBI Taxonomy" id="317549"/>
    <lineage>
        <taxon>Eukaryota</taxon>
        <taxon>Metazoa</taxon>
        <taxon>Cnidaria</taxon>
        <taxon>Anthozoa</taxon>
        <taxon>Octocorallia</taxon>
        <taxon>Malacalcyonacea</taxon>
        <taxon>Plexauridae</taxon>
        <taxon>Paramuricea</taxon>
    </lineage>
</organism>
<evidence type="ECO:0000313" key="4">
    <source>
        <dbReference type="Proteomes" id="UP001152795"/>
    </source>
</evidence>
<reference evidence="3" key="1">
    <citation type="submission" date="2020-04" db="EMBL/GenBank/DDBJ databases">
        <authorList>
            <person name="Alioto T."/>
            <person name="Alioto T."/>
            <person name="Gomez Garrido J."/>
        </authorList>
    </citation>
    <scope>NUCLEOTIDE SEQUENCE</scope>
    <source>
        <strain evidence="3">A484AB</strain>
    </source>
</reference>
<dbReference type="InterPro" id="IPR039341">
    <property type="entry name" value="CFAP99"/>
</dbReference>
<dbReference type="AlphaFoldDB" id="A0A7D9D7Z8"/>
<feature type="compositionally biased region" description="Basic and acidic residues" evidence="2">
    <location>
        <begin position="175"/>
        <end position="190"/>
    </location>
</feature>
<dbReference type="EMBL" id="CACRXK020000031">
    <property type="protein sequence ID" value="CAB3977127.1"/>
    <property type="molecule type" value="Genomic_DNA"/>
</dbReference>
<feature type="region of interest" description="Disordered" evidence="2">
    <location>
        <begin position="175"/>
        <end position="266"/>
    </location>
</feature>
<keyword evidence="4" id="KW-1185">Reference proteome</keyword>
<gene>
    <name evidence="3" type="ORF">PACLA_8A049627</name>
</gene>
<accession>A0A7D9D7Z8</accession>